<dbReference type="InterPro" id="IPR027417">
    <property type="entry name" value="P-loop_NTPase"/>
</dbReference>
<dbReference type="OrthoDB" id="370884at2759"/>
<dbReference type="AlphaFoldDB" id="A0A165E7V0"/>
<sequence>MKPQNESTKEYEERSYQDTSLAPNTLPTHLYDHPARQSQNLVFRGITCAGKTYTARLLTNQPLRLSPHSKKDARAAEQVNVLDVVLNSFGAAKTFRHSHCRAGLSFSRARRPRPMSRPRPCELALRPYAHVLHAVRVAVRAVPARRVGGGGGRYNRASNLPPSICLERL</sequence>
<dbReference type="Gene3D" id="3.40.850.10">
    <property type="entry name" value="Kinesin motor domain"/>
    <property type="match status" value="1"/>
</dbReference>
<gene>
    <name evidence="2" type="ORF">EXIGLDRAFT_774793</name>
</gene>
<dbReference type="InParanoid" id="A0A165E7V0"/>
<dbReference type="SUPFAM" id="SSF52540">
    <property type="entry name" value="P-loop containing nucleoside triphosphate hydrolases"/>
    <property type="match status" value="1"/>
</dbReference>
<dbReference type="InterPro" id="IPR036961">
    <property type="entry name" value="Kinesin_motor_dom_sf"/>
</dbReference>
<dbReference type="Proteomes" id="UP000077266">
    <property type="component" value="Unassembled WGS sequence"/>
</dbReference>
<dbReference type="EMBL" id="KV426161">
    <property type="protein sequence ID" value="KZV86260.1"/>
    <property type="molecule type" value="Genomic_DNA"/>
</dbReference>
<proteinExistence type="predicted"/>
<protein>
    <submittedName>
        <fullName evidence="2">Uncharacterized protein</fullName>
    </submittedName>
</protein>
<name>A0A165E7V0_EXIGL</name>
<accession>A0A165E7V0</accession>
<reference evidence="2 3" key="1">
    <citation type="journal article" date="2016" name="Mol. Biol. Evol.">
        <title>Comparative Genomics of Early-Diverging Mushroom-Forming Fungi Provides Insights into the Origins of Lignocellulose Decay Capabilities.</title>
        <authorList>
            <person name="Nagy L.G."/>
            <person name="Riley R."/>
            <person name="Tritt A."/>
            <person name="Adam C."/>
            <person name="Daum C."/>
            <person name="Floudas D."/>
            <person name="Sun H."/>
            <person name="Yadav J.S."/>
            <person name="Pangilinan J."/>
            <person name="Larsson K.H."/>
            <person name="Matsuura K."/>
            <person name="Barry K."/>
            <person name="Labutti K."/>
            <person name="Kuo R."/>
            <person name="Ohm R.A."/>
            <person name="Bhattacharya S.S."/>
            <person name="Shirouzu T."/>
            <person name="Yoshinaga Y."/>
            <person name="Martin F.M."/>
            <person name="Grigoriev I.V."/>
            <person name="Hibbett D.S."/>
        </authorList>
    </citation>
    <scope>NUCLEOTIDE SEQUENCE [LARGE SCALE GENOMIC DNA]</scope>
    <source>
        <strain evidence="2 3">HHB12029</strain>
    </source>
</reference>
<feature type="region of interest" description="Disordered" evidence="1">
    <location>
        <begin position="1"/>
        <end position="25"/>
    </location>
</feature>
<organism evidence="2 3">
    <name type="scientific">Exidia glandulosa HHB12029</name>
    <dbReference type="NCBI Taxonomy" id="1314781"/>
    <lineage>
        <taxon>Eukaryota</taxon>
        <taxon>Fungi</taxon>
        <taxon>Dikarya</taxon>
        <taxon>Basidiomycota</taxon>
        <taxon>Agaricomycotina</taxon>
        <taxon>Agaricomycetes</taxon>
        <taxon>Auriculariales</taxon>
        <taxon>Exidiaceae</taxon>
        <taxon>Exidia</taxon>
    </lineage>
</organism>
<evidence type="ECO:0000256" key="1">
    <source>
        <dbReference type="SAM" id="MobiDB-lite"/>
    </source>
</evidence>
<keyword evidence="3" id="KW-1185">Reference proteome</keyword>
<dbReference type="STRING" id="1314781.A0A165E7V0"/>
<evidence type="ECO:0000313" key="3">
    <source>
        <dbReference type="Proteomes" id="UP000077266"/>
    </source>
</evidence>
<feature type="compositionally biased region" description="Basic and acidic residues" evidence="1">
    <location>
        <begin position="7"/>
        <end position="16"/>
    </location>
</feature>
<evidence type="ECO:0000313" key="2">
    <source>
        <dbReference type="EMBL" id="KZV86260.1"/>
    </source>
</evidence>